<dbReference type="SMART" id="SM01387">
    <property type="entry name" value="Ribosomal_S15"/>
    <property type="match status" value="1"/>
</dbReference>
<protein>
    <recommendedName>
        <fullName evidence="4 5">Small ribosomal subunit protein uS15c</fullName>
    </recommendedName>
</protein>
<keyword evidence="7" id="KW-0934">Plastid</keyword>
<keyword evidence="3 5" id="KW-0687">Ribonucleoprotein</keyword>
<keyword evidence="2 5" id="KW-0689">Ribosomal protein</keyword>
<dbReference type="PANTHER" id="PTHR23321:SF26">
    <property type="entry name" value="SMALL RIBOSOMAL SUBUNIT PROTEIN US15M"/>
    <property type="match status" value="1"/>
</dbReference>
<dbReference type="GO" id="GO:1990904">
    <property type="term" value="C:ribonucleoprotein complex"/>
    <property type="evidence" value="ECO:0007669"/>
    <property type="project" value="UniProtKB-KW"/>
</dbReference>
<dbReference type="HAMAP" id="MF_01343_B">
    <property type="entry name" value="Ribosomal_uS15_B"/>
    <property type="match status" value="1"/>
</dbReference>
<organism evidence="7">
    <name type="scientific">Hypericum ascyron</name>
    <dbReference type="NCBI Taxonomy" id="210378"/>
    <lineage>
        <taxon>Eukaryota</taxon>
        <taxon>Viridiplantae</taxon>
        <taxon>Streptophyta</taxon>
        <taxon>Embryophyta</taxon>
        <taxon>Tracheophyta</taxon>
        <taxon>Spermatophyta</taxon>
        <taxon>Magnoliopsida</taxon>
        <taxon>eudicotyledons</taxon>
        <taxon>Gunneridae</taxon>
        <taxon>Pentapetalae</taxon>
        <taxon>rosids</taxon>
        <taxon>fabids</taxon>
        <taxon>Malpighiales</taxon>
        <taxon>Hypericaceae</taxon>
        <taxon>Hypericeae</taxon>
        <taxon>Hypericum</taxon>
    </lineage>
</organism>
<dbReference type="GO" id="GO:0005840">
    <property type="term" value="C:ribosome"/>
    <property type="evidence" value="ECO:0007669"/>
    <property type="project" value="UniProtKB-KW"/>
</dbReference>
<dbReference type="InterPro" id="IPR009068">
    <property type="entry name" value="uS15_NS1_RNA-bd_sf"/>
</dbReference>
<dbReference type="GO" id="GO:0009507">
    <property type="term" value="C:chloroplast"/>
    <property type="evidence" value="ECO:0007669"/>
    <property type="project" value="UniProtKB-SubCell"/>
</dbReference>
<evidence type="ECO:0000256" key="6">
    <source>
        <dbReference type="RuleBase" id="RU003919"/>
    </source>
</evidence>
<dbReference type="Gene3D" id="1.10.287.10">
    <property type="entry name" value="S15/NS1, RNA-binding"/>
    <property type="match status" value="1"/>
</dbReference>
<dbReference type="InterPro" id="IPR000589">
    <property type="entry name" value="Ribosomal_uS15"/>
</dbReference>
<reference evidence="7" key="1">
    <citation type="submission" date="2021-06" db="EMBL/GenBank/DDBJ databases">
        <title>Complete plastid genome sequence of Hypericum ascyron provides new insights into dynamics and evolution within the family Hypericaceae.</title>
        <authorList>
            <person name="Sivagami J.C."/>
            <person name="Park S."/>
            <person name="Park S."/>
        </authorList>
    </citation>
    <scope>NUCLEOTIDE SEQUENCE</scope>
</reference>
<keyword evidence="7" id="KW-0150">Chloroplast</keyword>
<dbReference type="AlphaFoldDB" id="A0A8K1JUY9"/>
<evidence type="ECO:0000256" key="1">
    <source>
        <dbReference type="ARBA" id="ARBA00008434"/>
    </source>
</evidence>
<dbReference type="PROSITE" id="PS00362">
    <property type="entry name" value="RIBOSOMAL_S15"/>
    <property type="match status" value="1"/>
</dbReference>
<comment type="subunit">
    <text evidence="5">Part of the 30S ribosomal subunit.</text>
</comment>
<evidence type="ECO:0000256" key="2">
    <source>
        <dbReference type="ARBA" id="ARBA00022980"/>
    </source>
</evidence>
<evidence type="ECO:0000256" key="5">
    <source>
        <dbReference type="HAMAP-Rule" id="MF_01343"/>
    </source>
</evidence>
<dbReference type="PANTHER" id="PTHR23321">
    <property type="entry name" value="RIBOSOMAL PROTEIN S15, BACTERIAL AND ORGANELLAR"/>
    <property type="match status" value="1"/>
</dbReference>
<name>A0A8K1JUY9_9ROSI</name>
<dbReference type="InterPro" id="IPR005290">
    <property type="entry name" value="Ribosomal_uS15_bac-type"/>
</dbReference>
<sequence>MRKDAFISGILQEEKEAKRGSLEFQIISLTKKLKKVSLHLQVHKKDYLAERGLRKILGKRQRLCSYLLNKTKVGYKELISQLDIRE</sequence>
<comment type="similarity">
    <text evidence="1 5 6">Belongs to the universal ribosomal protein uS15 family.</text>
</comment>
<evidence type="ECO:0000256" key="4">
    <source>
        <dbReference type="ARBA" id="ARBA00035250"/>
    </source>
</evidence>
<evidence type="ECO:0000256" key="3">
    <source>
        <dbReference type="ARBA" id="ARBA00023274"/>
    </source>
</evidence>
<dbReference type="GO" id="GO:0006412">
    <property type="term" value="P:translation"/>
    <property type="evidence" value="ECO:0007669"/>
    <property type="project" value="UniProtKB-UniRule"/>
</dbReference>
<dbReference type="GO" id="GO:0003735">
    <property type="term" value="F:structural constituent of ribosome"/>
    <property type="evidence" value="ECO:0007669"/>
    <property type="project" value="InterPro"/>
</dbReference>
<comment type="subcellular location">
    <subcellularLocation>
        <location evidence="5">Plastid</location>
        <location evidence="5">Chloroplast</location>
    </subcellularLocation>
</comment>
<evidence type="ECO:0000313" key="7">
    <source>
        <dbReference type="EMBL" id="UCU57584.1"/>
    </source>
</evidence>
<accession>A0A8K1JUY9</accession>
<dbReference type="SUPFAM" id="SSF47060">
    <property type="entry name" value="S15/NS1 RNA-binding domain"/>
    <property type="match status" value="1"/>
</dbReference>
<geneLocation type="chloroplast" evidence="7"/>
<dbReference type="Pfam" id="PF00312">
    <property type="entry name" value="Ribosomal_S15"/>
    <property type="match status" value="1"/>
</dbReference>
<proteinExistence type="inferred from homology"/>
<gene>
    <name evidence="5 7" type="primary">rps15</name>
</gene>
<dbReference type="EMBL" id="MZ424306">
    <property type="protein sequence ID" value="UCU57584.1"/>
    <property type="molecule type" value="Genomic_DNA"/>
</dbReference>